<evidence type="ECO:0000259" key="2">
    <source>
        <dbReference type="Pfam" id="PF00188"/>
    </source>
</evidence>
<protein>
    <submittedName>
        <fullName evidence="3">CAP domain-containing protein</fullName>
    </submittedName>
</protein>
<dbReference type="SUPFAM" id="SSF55797">
    <property type="entry name" value="PR-1-like"/>
    <property type="match status" value="1"/>
</dbReference>
<feature type="region of interest" description="Disordered" evidence="1">
    <location>
        <begin position="165"/>
        <end position="230"/>
    </location>
</feature>
<dbReference type="Gene3D" id="3.40.33.10">
    <property type="entry name" value="CAP"/>
    <property type="match status" value="1"/>
</dbReference>
<dbReference type="Pfam" id="PF20062">
    <property type="entry name" value="DUF6461"/>
    <property type="match status" value="1"/>
</dbReference>
<accession>A0ABS7AZF0</accession>
<proteinExistence type="predicted"/>
<sequence length="685" mass="74333">MIAEPNGFRCSTEESARLLSGRGELVSFYFNENNDPVLRWARDGETLPTFDPSGGAGWREGGDPDRLVPVLEALGFDLGTEEYDPADPRRQYDEAWQARTLALMQHLTGVRLDADLLENATFRCAAVPDPHSLTWMRANPDSIGPLTVEQLAVQARGRLAAYAADPDRDEEATNGMPSDPAGPASGSRSEIGTPGLTPPAGACRGSPPSAVRRRSSKVTSVPEEARRLSSGPALVRMTAAFPASRHGMLERQQHGIEAKMEHARQRSSSGMSLTRRGLVIAGLGATAALAGLAGGNTEKALGFSALQQQGQPDWRFCGKCNGMFFSGRDGTYYRQNQRCPASGLHEPMGYNFVLPHDVPGSATAQPDWRFCGKCNGMFFSGRDGTYYRQNQRCPASGLHEPMGYNFVLPHDVPGSATAQPDWRFCGKCNGMFFSGRDGTYYRQNQRCPASGLHEPMGYNFVLPHDVPGSATAQPDWRFCGKCNGMFFSGRDGTYYRQNQRCPATGLHEPMGYNFVLPHKGVVPDGSAPLSPAEKQVLDEVSAIHRESCGTTLQVDPQLVGVARRHADDLSRHPGPPGLWEKGEPNKQGHVGSDGSDAATRISREVGRVGTENAYVRYYTGSAPEPEVHHALDYWRNSPGHNTTMRNCAYRTTGVGVAVGKGFVPVGQPNAGAPATLHYFIQTFAQ</sequence>
<dbReference type="InterPro" id="IPR014044">
    <property type="entry name" value="CAP_dom"/>
</dbReference>
<organism evidence="3 4">
    <name type="scientific">Actinoplanes hulinensis</name>
    <dbReference type="NCBI Taxonomy" id="1144547"/>
    <lineage>
        <taxon>Bacteria</taxon>
        <taxon>Bacillati</taxon>
        <taxon>Actinomycetota</taxon>
        <taxon>Actinomycetes</taxon>
        <taxon>Micromonosporales</taxon>
        <taxon>Micromonosporaceae</taxon>
        <taxon>Actinoplanes</taxon>
    </lineage>
</organism>
<dbReference type="CDD" id="cd05379">
    <property type="entry name" value="CAP_bacterial"/>
    <property type="match status" value="1"/>
</dbReference>
<gene>
    <name evidence="3" type="ORF">KZ829_08465</name>
</gene>
<dbReference type="Proteomes" id="UP001519863">
    <property type="component" value="Unassembled WGS sequence"/>
</dbReference>
<feature type="region of interest" description="Disordered" evidence="1">
    <location>
        <begin position="567"/>
        <end position="596"/>
    </location>
</feature>
<evidence type="ECO:0000313" key="3">
    <source>
        <dbReference type="EMBL" id="MBW6433776.1"/>
    </source>
</evidence>
<dbReference type="Pfam" id="PF00188">
    <property type="entry name" value="CAP"/>
    <property type="match status" value="1"/>
</dbReference>
<feature type="domain" description="SCP" evidence="2">
    <location>
        <begin position="551"/>
        <end position="660"/>
    </location>
</feature>
<evidence type="ECO:0000313" key="4">
    <source>
        <dbReference type="Proteomes" id="UP001519863"/>
    </source>
</evidence>
<name>A0ABS7AZF0_9ACTN</name>
<dbReference type="InterPro" id="IPR035940">
    <property type="entry name" value="CAP_sf"/>
</dbReference>
<comment type="caution">
    <text evidence="3">The sequence shown here is derived from an EMBL/GenBank/DDBJ whole genome shotgun (WGS) entry which is preliminary data.</text>
</comment>
<evidence type="ECO:0000256" key="1">
    <source>
        <dbReference type="SAM" id="MobiDB-lite"/>
    </source>
</evidence>
<keyword evidence="4" id="KW-1185">Reference proteome</keyword>
<dbReference type="InterPro" id="IPR045592">
    <property type="entry name" value="DUF6461"/>
</dbReference>
<reference evidence="3 4" key="1">
    <citation type="journal article" date="2013" name="Antonie Van Leeuwenhoek">
        <title>Actinoplanes hulinensis sp. nov., a novel actinomycete isolated from soybean root (Glycine max (L.) Merr).</title>
        <authorList>
            <person name="Shen Y."/>
            <person name="Liu C."/>
            <person name="Wang X."/>
            <person name="Zhao J."/>
            <person name="Jia F."/>
            <person name="Zhang Y."/>
            <person name="Wang L."/>
            <person name="Yang D."/>
            <person name="Xiang W."/>
        </authorList>
    </citation>
    <scope>NUCLEOTIDE SEQUENCE [LARGE SCALE GENOMIC DNA]</scope>
    <source>
        <strain evidence="3 4">NEAU-M9</strain>
    </source>
</reference>
<dbReference type="EMBL" id="JAHXZI010000003">
    <property type="protein sequence ID" value="MBW6433776.1"/>
    <property type="molecule type" value="Genomic_DNA"/>
</dbReference>